<dbReference type="AlphaFoldDB" id="A0A6C0CXL7"/>
<protein>
    <submittedName>
        <fullName evidence="1">Uncharacterized protein</fullName>
    </submittedName>
</protein>
<reference evidence="1" key="1">
    <citation type="journal article" date="2020" name="Nature">
        <title>Giant virus diversity and host interactions through global metagenomics.</title>
        <authorList>
            <person name="Schulz F."/>
            <person name="Roux S."/>
            <person name="Paez-Espino D."/>
            <person name="Jungbluth S."/>
            <person name="Walsh D.A."/>
            <person name="Denef V.J."/>
            <person name="McMahon K.D."/>
            <person name="Konstantinidis K.T."/>
            <person name="Eloe-Fadrosh E.A."/>
            <person name="Kyrpides N.C."/>
            <person name="Woyke T."/>
        </authorList>
    </citation>
    <scope>NUCLEOTIDE SEQUENCE</scope>
    <source>
        <strain evidence="1">GVMAG-M-3300023109-53</strain>
    </source>
</reference>
<organism evidence="1">
    <name type="scientific">viral metagenome</name>
    <dbReference type="NCBI Taxonomy" id="1070528"/>
    <lineage>
        <taxon>unclassified sequences</taxon>
        <taxon>metagenomes</taxon>
        <taxon>organismal metagenomes</taxon>
    </lineage>
</organism>
<name>A0A6C0CXL7_9ZZZZ</name>
<sequence>MRSIFAKLPDELINIILEDHGGMLHREKMIVLKKELEREAIIKLMKRYTSFNFKDEWGYNEAERIINYFQNCQCCKRHQNNKPKIKELEEGFVPEYPTTLPKSHLCACPCRHYCREICREINDEQFEYDPAIQEIEPWEQEYLAGYYEWLGMEFHI</sequence>
<dbReference type="EMBL" id="MN739504">
    <property type="protein sequence ID" value="QHT08973.1"/>
    <property type="molecule type" value="Genomic_DNA"/>
</dbReference>
<evidence type="ECO:0000313" key="1">
    <source>
        <dbReference type="EMBL" id="QHT08973.1"/>
    </source>
</evidence>
<accession>A0A6C0CXL7</accession>
<proteinExistence type="predicted"/>